<proteinExistence type="predicted"/>
<comment type="caution">
    <text evidence="1">The sequence shown here is derived from an EMBL/GenBank/DDBJ whole genome shotgun (WGS) entry which is preliminary data.</text>
</comment>
<keyword evidence="2" id="KW-1185">Reference proteome</keyword>
<evidence type="ECO:0000313" key="1">
    <source>
        <dbReference type="EMBL" id="KAJ9090267.1"/>
    </source>
</evidence>
<accession>A0ACC2UU27</accession>
<reference evidence="1" key="1">
    <citation type="submission" date="2022-04" db="EMBL/GenBank/DDBJ databases">
        <title>Genome of the entomopathogenic fungus Entomophthora muscae.</title>
        <authorList>
            <person name="Elya C."/>
            <person name="Lovett B.R."/>
            <person name="Lee E."/>
            <person name="Macias A.M."/>
            <person name="Hajek A.E."/>
            <person name="De Bivort B.L."/>
            <person name="Kasson M.T."/>
            <person name="De Fine Licht H.H."/>
            <person name="Stajich J.E."/>
        </authorList>
    </citation>
    <scope>NUCLEOTIDE SEQUENCE</scope>
    <source>
        <strain evidence="1">Berkeley</strain>
    </source>
</reference>
<dbReference type="Proteomes" id="UP001165960">
    <property type="component" value="Unassembled WGS sequence"/>
</dbReference>
<dbReference type="EMBL" id="QTSX02000010">
    <property type="protein sequence ID" value="KAJ9090267.1"/>
    <property type="molecule type" value="Genomic_DNA"/>
</dbReference>
<organism evidence="1 2">
    <name type="scientific">Entomophthora muscae</name>
    <dbReference type="NCBI Taxonomy" id="34485"/>
    <lineage>
        <taxon>Eukaryota</taxon>
        <taxon>Fungi</taxon>
        <taxon>Fungi incertae sedis</taxon>
        <taxon>Zoopagomycota</taxon>
        <taxon>Entomophthoromycotina</taxon>
        <taxon>Entomophthoromycetes</taxon>
        <taxon>Entomophthorales</taxon>
        <taxon>Entomophthoraceae</taxon>
        <taxon>Entomophthora</taxon>
    </lineage>
</organism>
<sequence length="112" mass="12146">MKEKLFILGGDSKLIGDIQFQEGGGTSAHIVRLLAIITHILLKGSKSTNNVRIDNSFSLGTQVQEWDLNPDLDSLQAASLMDPGTAQLRFLSTEPPKLKPLPSPKVRIPAQA</sequence>
<evidence type="ECO:0000313" key="2">
    <source>
        <dbReference type="Proteomes" id="UP001165960"/>
    </source>
</evidence>
<gene>
    <name evidence="1" type="ORF">DSO57_1004177</name>
</gene>
<name>A0ACC2UU27_9FUNG</name>
<protein>
    <submittedName>
        <fullName evidence="1">Uncharacterized protein</fullName>
    </submittedName>
</protein>